<dbReference type="InterPro" id="IPR036651">
    <property type="entry name" value="Gln_synt_N_sf"/>
</dbReference>
<evidence type="ECO:0000256" key="7">
    <source>
        <dbReference type="RuleBase" id="RU000384"/>
    </source>
</evidence>
<dbReference type="Gene3D" id="3.30.590.10">
    <property type="entry name" value="Glutamine synthetase/guanido kinase, catalytic domain"/>
    <property type="match status" value="1"/>
</dbReference>
<dbReference type="InterPro" id="IPR008146">
    <property type="entry name" value="Gln_synth_cat_dom"/>
</dbReference>
<name>A0A2I8VKP7_9EURY</name>
<comment type="similarity">
    <text evidence="6 7">Belongs to the glutamine synthetase family.</text>
</comment>
<dbReference type="PROSITE" id="PS51986">
    <property type="entry name" value="GS_BETA_GRASP"/>
    <property type="match status" value="1"/>
</dbReference>
<dbReference type="PANTHER" id="PTHR43785:SF12">
    <property type="entry name" value="TYPE-1 GLUTAMINE SYNTHETASE 2"/>
    <property type="match status" value="1"/>
</dbReference>
<sequence length="448" mass="48791">MPSTQAVIEQCEADDIALVRVLYTDSGGVTRGRVVPANDIEGVLTEGANLAQVQQAFTATEVPVPDSAVGGPVGEVRLIPDPDTFTTLPYADRGAVMLANLHELDGDYWAYDPRSNLVEFLEEFPYEAVSAFESEFYLAKETDEGRETFDQSGCFAADGMQNTHDLILEMVDALRAQGMELATYYPEYGPGQQELVVKHSPGITAADQHILFKLTVKAVAERHGLSAVFSPKPFKNKPGSGCHLHISLWDGDDNVFYDPDAESRYGVSGTARHFIGGILEHGPAILALTAPSVVSYTRLQPHSWASAFTCWGHDNREAMVRIPSASASNPEGSTRIEFKAIDNTANPYHALVALLAAGQDGIDREIDPGAPLEADPSALSNAERAERGIERYPETLAGALDALEADDVLREALGEPLHASYLAVKRYLWNQFNSSVTDWELEHQTDPF</sequence>
<evidence type="ECO:0000259" key="8">
    <source>
        <dbReference type="PROSITE" id="PS51986"/>
    </source>
</evidence>
<proteinExistence type="inferred from homology"/>
<evidence type="ECO:0000256" key="5">
    <source>
        <dbReference type="ARBA" id="ARBA00022842"/>
    </source>
</evidence>
<dbReference type="Gene3D" id="3.10.20.70">
    <property type="entry name" value="Glutamine synthetase, N-terminal domain"/>
    <property type="match status" value="1"/>
</dbReference>
<evidence type="ECO:0000256" key="6">
    <source>
        <dbReference type="PROSITE-ProRule" id="PRU01330"/>
    </source>
</evidence>
<keyword evidence="2" id="KW-0436">Ligase</keyword>
<dbReference type="SMART" id="SM01230">
    <property type="entry name" value="Gln-synt_C"/>
    <property type="match status" value="1"/>
</dbReference>
<dbReference type="NCBIfam" id="NF045547">
    <property type="entry name" value="GGputSyn"/>
    <property type="match status" value="1"/>
</dbReference>
<evidence type="ECO:0000256" key="3">
    <source>
        <dbReference type="ARBA" id="ARBA00022741"/>
    </source>
</evidence>
<evidence type="ECO:0000259" key="9">
    <source>
        <dbReference type="PROSITE" id="PS51987"/>
    </source>
</evidence>
<accession>A0A2I8VKP7</accession>
<keyword evidence="5" id="KW-0460">Magnesium</keyword>
<dbReference type="PROSITE" id="PS51987">
    <property type="entry name" value="GS_CATALYTIC"/>
    <property type="match status" value="1"/>
</dbReference>
<dbReference type="EMBL" id="CP026309">
    <property type="protein sequence ID" value="AUV82507.1"/>
    <property type="molecule type" value="Genomic_DNA"/>
</dbReference>
<dbReference type="GeneID" id="35593100"/>
<dbReference type="Proteomes" id="UP000236584">
    <property type="component" value="Chromosome"/>
</dbReference>
<dbReference type="RefSeq" id="WP_103426196.1">
    <property type="nucleotide sequence ID" value="NZ_CP026309.1"/>
</dbReference>
<dbReference type="GO" id="GO:0004356">
    <property type="term" value="F:glutamine synthetase activity"/>
    <property type="evidence" value="ECO:0007669"/>
    <property type="project" value="InterPro"/>
</dbReference>
<dbReference type="GO" id="GO:0006542">
    <property type="term" value="P:glutamine biosynthetic process"/>
    <property type="evidence" value="ECO:0007669"/>
    <property type="project" value="InterPro"/>
</dbReference>
<gene>
    <name evidence="10" type="ORF">C2R22_13375</name>
</gene>
<dbReference type="SUPFAM" id="SSF54368">
    <property type="entry name" value="Glutamine synthetase, N-terminal domain"/>
    <property type="match status" value="1"/>
</dbReference>
<evidence type="ECO:0000313" key="10">
    <source>
        <dbReference type="EMBL" id="AUV82507.1"/>
    </source>
</evidence>
<feature type="domain" description="GS beta-grasp" evidence="8">
    <location>
        <begin position="14"/>
        <end position="106"/>
    </location>
</feature>
<evidence type="ECO:0000256" key="4">
    <source>
        <dbReference type="ARBA" id="ARBA00022840"/>
    </source>
</evidence>
<dbReference type="SUPFAM" id="SSF55931">
    <property type="entry name" value="Glutamine synthetase/guanido kinase"/>
    <property type="match status" value="1"/>
</dbReference>
<dbReference type="InterPro" id="IPR027303">
    <property type="entry name" value="Gln_synth_gly_rich_site"/>
</dbReference>
<dbReference type="InterPro" id="IPR008147">
    <property type="entry name" value="Gln_synt_N"/>
</dbReference>
<keyword evidence="11" id="KW-1185">Reference proteome</keyword>
<dbReference type="Pfam" id="PF16952">
    <property type="entry name" value="Gln-synt_N_2"/>
    <property type="match status" value="1"/>
</dbReference>
<protein>
    <submittedName>
        <fullName evidence="10">Glutamine synthetase</fullName>
    </submittedName>
</protein>
<reference evidence="10 11" key="1">
    <citation type="submission" date="2018-01" db="EMBL/GenBank/DDBJ databases">
        <title>Complete genome sequence of Salinigranum rubrum GX10T, an extremely halophilic archaeon isolated from a marine solar saltern.</title>
        <authorList>
            <person name="Han S."/>
        </authorList>
    </citation>
    <scope>NUCLEOTIDE SEQUENCE [LARGE SCALE GENOMIC DNA]</scope>
    <source>
        <strain evidence="10 11">GX10</strain>
    </source>
</reference>
<dbReference type="OrthoDB" id="36124at2157"/>
<dbReference type="GO" id="GO:0005524">
    <property type="term" value="F:ATP binding"/>
    <property type="evidence" value="ECO:0007669"/>
    <property type="project" value="UniProtKB-KW"/>
</dbReference>
<dbReference type="Pfam" id="PF00120">
    <property type="entry name" value="Gln-synt_C"/>
    <property type="match status" value="1"/>
</dbReference>
<dbReference type="InterPro" id="IPR014746">
    <property type="entry name" value="Gln_synth/guanido_kin_cat_dom"/>
</dbReference>
<dbReference type="PROSITE" id="PS00181">
    <property type="entry name" value="GLNA_ATP"/>
    <property type="match status" value="1"/>
</dbReference>
<dbReference type="AlphaFoldDB" id="A0A2I8VKP7"/>
<evidence type="ECO:0000256" key="2">
    <source>
        <dbReference type="ARBA" id="ARBA00022598"/>
    </source>
</evidence>
<dbReference type="PANTHER" id="PTHR43785">
    <property type="entry name" value="GAMMA-GLUTAMYLPUTRESCINE SYNTHETASE"/>
    <property type="match status" value="1"/>
</dbReference>
<keyword evidence="3" id="KW-0547">Nucleotide-binding</keyword>
<dbReference type="KEGG" id="srub:C2R22_13375"/>
<evidence type="ECO:0000256" key="1">
    <source>
        <dbReference type="ARBA" id="ARBA00001946"/>
    </source>
</evidence>
<evidence type="ECO:0000313" key="11">
    <source>
        <dbReference type="Proteomes" id="UP000236584"/>
    </source>
</evidence>
<feature type="domain" description="GS catalytic" evidence="9">
    <location>
        <begin position="113"/>
        <end position="448"/>
    </location>
</feature>
<dbReference type="InterPro" id="IPR054669">
    <property type="entry name" value="GGputSyn"/>
</dbReference>
<organism evidence="10 11">
    <name type="scientific">Salinigranum rubrum</name>
    <dbReference type="NCBI Taxonomy" id="755307"/>
    <lineage>
        <taxon>Archaea</taxon>
        <taxon>Methanobacteriati</taxon>
        <taxon>Methanobacteriota</taxon>
        <taxon>Stenosarchaea group</taxon>
        <taxon>Halobacteria</taxon>
        <taxon>Halobacteriales</taxon>
        <taxon>Haloferacaceae</taxon>
        <taxon>Salinigranum</taxon>
    </lineage>
</organism>
<keyword evidence="4" id="KW-0067">ATP-binding</keyword>
<comment type="cofactor">
    <cofactor evidence="1">
        <name>Mg(2+)</name>
        <dbReference type="ChEBI" id="CHEBI:18420"/>
    </cofactor>
</comment>